<accession>A0ABU6UH90</accession>
<protein>
    <submittedName>
        <fullName evidence="1">Uncharacterized protein</fullName>
    </submittedName>
</protein>
<dbReference type="EMBL" id="JASCZI010121167">
    <property type="protein sequence ID" value="MED6160259.1"/>
    <property type="molecule type" value="Genomic_DNA"/>
</dbReference>
<organism evidence="1 2">
    <name type="scientific">Stylosanthes scabra</name>
    <dbReference type="NCBI Taxonomy" id="79078"/>
    <lineage>
        <taxon>Eukaryota</taxon>
        <taxon>Viridiplantae</taxon>
        <taxon>Streptophyta</taxon>
        <taxon>Embryophyta</taxon>
        <taxon>Tracheophyta</taxon>
        <taxon>Spermatophyta</taxon>
        <taxon>Magnoliopsida</taxon>
        <taxon>eudicotyledons</taxon>
        <taxon>Gunneridae</taxon>
        <taxon>Pentapetalae</taxon>
        <taxon>rosids</taxon>
        <taxon>fabids</taxon>
        <taxon>Fabales</taxon>
        <taxon>Fabaceae</taxon>
        <taxon>Papilionoideae</taxon>
        <taxon>50 kb inversion clade</taxon>
        <taxon>dalbergioids sensu lato</taxon>
        <taxon>Dalbergieae</taxon>
        <taxon>Pterocarpus clade</taxon>
        <taxon>Stylosanthes</taxon>
    </lineage>
</organism>
<gene>
    <name evidence="1" type="ORF">PIB30_049872</name>
</gene>
<reference evidence="1 2" key="1">
    <citation type="journal article" date="2023" name="Plants (Basel)">
        <title>Bridging the Gap: Combining Genomics and Transcriptomics Approaches to Understand Stylosanthes scabra, an Orphan Legume from the Brazilian Caatinga.</title>
        <authorList>
            <person name="Ferreira-Neto J.R.C."/>
            <person name="da Silva M.D."/>
            <person name="Binneck E."/>
            <person name="de Melo N.F."/>
            <person name="da Silva R.H."/>
            <person name="de Melo A.L.T.M."/>
            <person name="Pandolfi V."/>
            <person name="Bustamante F.O."/>
            <person name="Brasileiro-Vidal A.C."/>
            <person name="Benko-Iseppon A.M."/>
        </authorList>
    </citation>
    <scope>NUCLEOTIDE SEQUENCE [LARGE SCALE GENOMIC DNA]</scope>
    <source>
        <tissue evidence="1">Leaves</tissue>
    </source>
</reference>
<name>A0ABU6UH90_9FABA</name>
<proteinExistence type="predicted"/>
<dbReference type="Proteomes" id="UP001341840">
    <property type="component" value="Unassembled WGS sequence"/>
</dbReference>
<evidence type="ECO:0000313" key="1">
    <source>
        <dbReference type="EMBL" id="MED6160259.1"/>
    </source>
</evidence>
<sequence>MWMVVAKKNETMVVREEWDNDCSRPQKFQSWCPYFLKPPAPKPQPHPTFLSSTWFTVEVGSSRPLRYRRVKLRHTLFIGASKDLSVASSVCVSLDSSHSLACDHDHSVLPPLSRCCHNLFLNHIHHWFFSTSPSPHNRPIRSPATMTTTSYSHKVGSVIWEEESFTGGDVEIEDVEEARRTLQTSM</sequence>
<comment type="caution">
    <text evidence="1">The sequence shown here is derived from an EMBL/GenBank/DDBJ whole genome shotgun (WGS) entry which is preliminary data.</text>
</comment>
<evidence type="ECO:0000313" key="2">
    <source>
        <dbReference type="Proteomes" id="UP001341840"/>
    </source>
</evidence>
<keyword evidence="2" id="KW-1185">Reference proteome</keyword>